<gene>
    <name evidence="5" type="ORF">QOZ93_002802</name>
</gene>
<evidence type="ECO:0000313" key="5">
    <source>
        <dbReference type="EMBL" id="MDQ0481035.1"/>
    </source>
</evidence>
<accession>A0ABU0JV98</accession>
<keyword evidence="1" id="KW-0813">Transport</keyword>
<comment type="caution">
    <text evidence="5">The sequence shown here is derived from an EMBL/GenBank/DDBJ whole genome shotgun (WGS) entry which is preliminary data.</text>
</comment>
<dbReference type="PANTHER" id="PTHR43067">
    <property type="entry name" value="OLIGOPEPTIDE/DIPEPTIDE ABC TRANSPORTER, ATPASE SUBUNIT"/>
    <property type="match status" value="1"/>
</dbReference>
<dbReference type="PANTHER" id="PTHR43067:SF3">
    <property type="entry name" value="MALTOSE ABC TRANSPORTER, ATP-BINDING PROTEIN"/>
    <property type="match status" value="1"/>
</dbReference>
<keyword evidence="3 5" id="KW-0067">ATP-binding</keyword>
<keyword evidence="2" id="KW-0547">Nucleotide-binding</keyword>
<dbReference type="Proteomes" id="UP001224418">
    <property type="component" value="Unassembled WGS sequence"/>
</dbReference>
<evidence type="ECO:0000256" key="1">
    <source>
        <dbReference type="ARBA" id="ARBA00022448"/>
    </source>
</evidence>
<name>A0ABU0JV98_HATLI</name>
<feature type="non-terminal residue" evidence="5">
    <location>
        <position position="1"/>
    </location>
</feature>
<protein>
    <submittedName>
        <fullName evidence="5">Oligopeptide/dipeptide ABC transporter ATP-binding protein</fullName>
    </submittedName>
</protein>
<dbReference type="GO" id="GO:0005524">
    <property type="term" value="F:ATP binding"/>
    <property type="evidence" value="ECO:0007669"/>
    <property type="project" value="UniProtKB-KW"/>
</dbReference>
<dbReference type="NCBIfam" id="TIGR01727">
    <property type="entry name" value="oligo_HPY"/>
    <property type="match status" value="1"/>
</dbReference>
<reference evidence="5 6" key="1">
    <citation type="submission" date="2023-07" db="EMBL/GenBank/DDBJ databases">
        <title>Genomic Encyclopedia of Type Strains, Phase IV (KMG-IV): sequencing the most valuable type-strain genomes for metagenomic binning, comparative biology and taxonomic classification.</title>
        <authorList>
            <person name="Goeker M."/>
        </authorList>
    </citation>
    <scope>NUCLEOTIDE SEQUENCE [LARGE SCALE GENOMIC DNA]</scope>
    <source>
        <strain evidence="5 6">DSM 1400</strain>
    </source>
</reference>
<feature type="domain" description="Oligopeptide/dipeptide ABC transporter C-terminal" evidence="4">
    <location>
        <begin position="4"/>
        <end position="38"/>
    </location>
</feature>
<keyword evidence="6" id="KW-1185">Reference proteome</keyword>
<evidence type="ECO:0000313" key="6">
    <source>
        <dbReference type="Proteomes" id="UP001224418"/>
    </source>
</evidence>
<proteinExistence type="predicted"/>
<dbReference type="InterPro" id="IPR013563">
    <property type="entry name" value="Oligopep_ABC_C"/>
</dbReference>
<dbReference type="Pfam" id="PF08352">
    <property type="entry name" value="oligo_HPY"/>
    <property type="match status" value="1"/>
</dbReference>
<evidence type="ECO:0000256" key="3">
    <source>
        <dbReference type="ARBA" id="ARBA00022840"/>
    </source>
</evidence>
<dbReference type="EMBL" id="JAUSWN010000047">
    <property type="protein sequence ID" value="MDQ0481035.1"/>
    <property type="molecule type" value="Genomic_DNA"/>
</dbReference>
<dbReference type="InterPro" id="IPR027417">
    <property type="entry name" value="P-loop_NTPase"/>
</dbReference>
<evidence type="ECO:0000256" key="2">
    <source>
        <dbReference type="ARBA" id="ARBA00022741"/>
    </source>
</evidence>
<evidence type="ECO:0000259" key="4">
    <source>
        <dbReference type="Pfam" id="PF08352"/>
    </source>
</evidence>
<dbReference type="Gene3D" id="3.40.50.300">
    <property type="entry name" value="P-loop containing nucleotide triphosphate hydrolases"/>
    <property type="match status" value="1"/>
</dbReference>
<dbReference type="RefSeq" id="WP_340344465.1">
    <property type="nucleotide sequence ID" value="NZ_JAUSWN010000047.1"/>
</dbReference>
<sequence>DTEKKKNRIKLEGEVPSPINPKPGCRFAGRCKYAMKECFEVTPEFKEVKKDHFVACHLY</sequence>
<organism evidence="5 6">
    <name type="scientific">Hathewaya limosa</name>
    <name type="common">Clostridium limosum</name>
    <dbReference type="NCBI Taxonomy" id="1536"/>
    <lineage>
        <taxon>Bacteria</taxon>
        <taxon>Bacillati</taxon>
        <taxon>Bacillota</taxon>
        <taxon>Clostridia</taxon>
        <taxon>Eubacteriales</taxon>
        <taxon>Clostridiaceae</taxon>
        <taxon>Hathewaya</taxon>
    </lineage>
</organism>